<comment type="similarity">
    <text evidence="5 7 9">Belongs to the PTH family.</text>
</comment>
<feature type="active site" description="Proton acceptor" evidence="7">
    <location>
        <position position="23"/>
    </location>
</feature>
<dbReference type="SUPFAM" id="SSF53178">
    <property type="entry name" value="Peptidyl-tRNA hydrolase-like"/>
    <property type="match status" value="1"/>
</dbReference>
<dbReference type="GO" id="GO:0006515">
    <property type="term" value="P:protein quality control for misfolded or incompletely synthesized proteins"/>
    <property type="evidence" value="ECO:0007669"/>
    <property type="project" value="UniProtKB-UniRule"/>
</dbReference>
<dbReference type="PANTHER" id="PTHR17224:SF1">
    <property type="entry name" value="PEPTIDYL-TRNA HYDROLASE"/>
    <property type="match status" value="1"/>
</dbReference>
<evidence type="ECO:0000256" key="3">
    <source>
        <dbReference type="ARBA" id="ARBA00022801"/>
    </source>
</evidence>
<keyword evidence="3 7" id="KW-0378">Hydrolase</keyword>
<comment type="function">
    <text evidence="7">Catalyzes the release of premature peptidyl moieties from peptidyl-tRNA molecules trapped in stalled 50S ribosomal subunits, and thus maintains levels of free tRNAs and 50S ribosomes.</text>
</comment>
<evidence type="ECO:0000256" key="1">
    <source>
        <dbReference type="ARBA" id="ARBA00013260"/>
    </source>
</evidence>
<evidence type="ECO:0000256" key="4">
    <source>
        <dbReference type="ARBA" id="ARBA00022884"/>
    </source>
</evidence>
<dbReference type="NCBIfam" id="TIGR00447">
    <property type="entry name" value="pth"/>
    <property type="match status" value="1"/>
</dbReference>
<comment type="caution">
    <text evidence="7">Lacks conserved residue(s) required for the propagation of feature annotation.</text>
</comment>
<keyword evidence="2 7" id="KW-0820">tRNA-binding</keyword>
<keyword evidence="4 7" id="KW-0694">RNA-binding</keyword>
<dbReference type="GO" id="GO:0005737">
    <property type="term" value="C:cytoplasm"/>
    <property type="evidence" value="ECO:0007669"/>
    <property type="project" value="UniProtKB-SubCell"/>
</dbReference>
<organism evidence="10">
    <name type="scientific">uncultured Truepera sp</name>
    <dbReference type="NCBI Taxonomy" id="543023"/>
    <lineage>
        <taxon>Bacteria</taxon>
        <taxon>Thermotogati</taxon>
        <taxon>Deinococcota</taxon>
        <taxon>Deinococci</taxon>
        <taxon>Trueperales</taxon>
        <taxon>Trueperaceae</taxon>
        <taxon>Truepera</taxon>
        <taxon>environmental samples</taxon>
    </lineage>
</organism>
<dbReference type="GO" id="GO:0004045">
    <property type="term" value="F:peptidyl-tRNA hydrolase activity"/>
    <property type="evidence" value="ECO:0007669"/>
    <property type="project" value="UniProtKB-UniRule"/>
</dbReference>
<dbReference type="HAMAP" id="MF_00083">
    <property type="entry name" value="Pept_tRNA_hydro_bact"/>
    <property type="match status" value="1"/>
</dbReference>
<feature type="binding site" evidence="7">
    <location>
        <position position="63"/>
    </location>
    <ligand>
        <name>tRNA</name>
        <dbReference type="ChEBI" id="CHEBI:17843"/>
    </ligand>
</feature>
<proteinExistence type="inferred from homology"/>
<keyword evidence="7" id="KW-0963">Cytoplasm</keyword>
<evidence type="ECO:0000256" key="7">
    <source>
        <dbReference type="HAMAP-Rule" id="MF_00083"/>
    </source>
</evidence>
<sequence>MTPSKKLIVGLGNPGPQYRETRHNAGFLVLDALAARHGVSFRVGKNAEEAKWEGVTLLKPTTFMNASGSAVQAALSKARLTPADLLIVHDDLDLPFGRLRIRTGGSAGGQRGVADTVRRLGPEFTRLKVGISRPPAGWKVDSWVLSRFQEAEKSLLKEVVENAADAVEVLLKEGTEAAMGRFNGLDLRL</sequence>
<comment type="subcellular location">
    <subcellularLocation>
        <location evidence="7">Cytoplasm</location>
    </subcellularLocation>
</comment>
<reference evidence="10" key="1">
    <citation type="submission" date="2020-02" db="EMBL/GenBank/DDBJ databases">
        <authorList>
            <person name="Meier V. D."/>
        </authorList>
    </citation>
    <scope>NUCLEOTIDE SEQUENCE</scope>
    <source>
        <strain evidence="10">AVDCRST_MAG86</strain>
    </source>
</reference>
<name>A0A6J4UXG5_9DEIN</name>
<feature type="site" description="Discriminates between blocked and unblocked aminoacyl-tRNA" evidence="7">
    <location>
        <position position="13"/>
    </location>
</feature>
<dbReference type="AlphaFoldDB" id="A0A6J4UXG5"/>
<dbReference type="EMBL" id="CADCWP010000057">
    <property type="protein sequence ID" value="CAA9563456.1"/>
    <property type="molecule type" value="Genomic_DNA"/>
</dbReference>
<evidence type="ECO:0000256" key="8">
    <source>
        <dbReference type="RuleBase" id="RU000673"/>
    </source>
</evidence>
<comment type="function">
    <text evidence="7">Hydrolyzes ribosome-free peptidyl-tRNAs (with 1 or more amino acids incorporated), which drop off the ribosome during protein synthesis, or as a result of ribosome stalling.</text>
</comment>
<protein>
    <recommendedName>
        <fullName evidence="6 7">Peptidyl-tRNA hydrolase</fullName>
        <shortName evidence="7">Pth</shortName>
        <ecNumber evidence="1 7">3.1.1.29</ecNumber>
    </recommendedName>
</protein>
<evidence type="ECO:0000256" key="5">
    <source>
        <dbReference type="ARBA" id="ARBA00038063"/>
    </source>
</evidence>
<dbReference type="InterPro" id="IPR036416">
    <property type="entry name" value="Pept_tRNA_hydro_sf"/>
</dbReference>
<evidence type="ECO:0000313" key="10">
    <source>
        <dbReference type="EMBL" id="CAA9563456.1"/>
    </source>
</evidence>
<dbReference type="FunFam" id="3.40.50.1470:FF:000001">
    <property type="entry name" value="Peptidyl-tRNA hydrolase"/>
    <property type="match status" value="1"/>
</dbReference>
<dbReference type="PROSITE" id="PS01195">
    <property type="entry name" value="PEPT_TRNA_HYDROL_1"/>
    <property type="match status" value="1"/>
</dbReference>
<dbReference type="EC" id="3.1.1.29" evidence="1 7"/>
<gene>
    <name evidence="7" type="primary">pth</name>
    <name evidence="10" type="ORF">AVDCRST_MAG86-974</name>
</gene>
<feature type="binding site" evidence="7">
    <location>
        <position position="18"/>
    </location>
    <ligand>
        <name>tRNA</name>
        <dbReference type="ChEBI" id="CHEBI:17843"/>
    </ligand>
</feature>
<dbReference type="Gene3D" id="3.40.50.1470">
    <property type="entry name" value="Peptidyl-tRNA hydrolase"/>
    <property type="match status" value="1"/>
</dbReference>
<comment type="subunit">
    <text evidence="7">Monomer.</text>
</comment>
<accession>A0A6J4UXG5</accession>
<dbReference type="GO" id="GO:0072344">
    <property type="term" value="P:rescue of stalled ribosome"/>
    <property type="evidence" value="ECO:0007669"/>
    <property type="project" value="UniProtKB-UniRule"/>
</dbReference>
<evidence type="ECO:0000256" key="6">
    <source>
        <dbReference type="ARBA" id="ARBA00050038"/>
    </source>
</evidence>
<dbReference type="GO" id="GO:0000049">
    <property type="term" value="F:tRNA binding"/>
    <property type="evidence" value="ECO:0007669"/>
    <property type="project" value="UniProtKB-UniRule"/>
</dbReference>
<dbReference type="CDD" id="cd00462">
    <property type="entry name" value="PTH"/>
    <property type="match status" value="1"/>
</dbReference>
<dbReference type="InterPro" id="IPR018171">
    <property type="entry name" value="Pept_tRNA_hydro_CS"/>
</dbReference>
<dbReference type="Pfam" id="PF01195">
    <property type="entry name" value="Pept_tRNA_hydro"/>
    <property type="match status" value="1"/>
</dbReference>
<comment type="catalytic activity">
    <reaction evidence="7 8">
        <text>an N-acyl-L-alpha-aminoacyl-tRNA + H2O = an N-acyl-L-amino acid + a tRNA + H(+)</text>
        <dbReference type="Rhea" id="RHEA:54448"/>
        <dbReference type="Rhea" id="RHEA-COMP:10123"/>
        <dbReference type="Rhea" id="RHEA-COMP:13883"/>
        <dbReference type="ChEBI" id="CHEBI:15377"/>
        <dbReference type="ChEBI" id="CHEBI:15378"/>
        <dbReference type="ChEBI" id="CHEBI:59874"/>
        <dbReference type="ChEBI" id="CHEBI:78442"/>
        <dbReference type="ChEBI" id="CHEBI:138191"/>
        <dbReference type="EC" id="3.1.1.29"/>
    </reaction>
</comment>
<feature type="site" description="Stabilizes the basic form of H active site to accept a proton" evidence="7">
    <location>
        <position position="90"/>
    </location>
</feature>
<dbReference type="PANTHER" id="PTHR17224">
    <property type="entry name" value="PEPTIDYL-TRNA HYDROLASE"/>
    <property type="match status" value="1"/>
</dbReference>
<evidence type="ECO:0000256" key="9">
    <source>
        <dbReference type="RuleBase" id="RU004320"/>
    </source>
</evidence>
<dbReference type="InterPro" id="IPR001328">
    <property type="entry name" value="Pept_tRNA_hydro"/>
</dbReference>
<evidence type="ECO:0000256" key="2">
    <source>
        <dbReference type="ARBA" id="ARBA00022555"/>
    </source>
</evidence>
<feature type="binding site" evidence="7">
    <location>
        <position position="65"/>
    </location>
    <ligand>
        <name>tRNA</name>
        <dbReference type="ChEBI" id="CHEBI:17843"/>
    </ligand>
</feature>